<sequence>MGATLGNRLKAFLVIVGAIGPATQQAALLSGYTLNESTTAAAVACLVAAEVAVRLFGGPGGSTPPSDPPAVRAQL</sequence>
<evidence type="ECO:0000313" key="2">
    <source>
        <dbReference type="Proteomes" id="UP000199501"/>
    </source>
</evidence>
<name>A0A1G6USL1_9PSEU</name>
<proteinExistence type="predicted"/>
<protein>
    <submittedName>
        <fullName evidence="1">Uncharacterized protein</fullName>
    </submittedName>
</protein>
<gene>
    <name evidence="1" type="ORF">SAMN05216174_11171</name>
</gene>
<organism evidence="1 2">
    <name type="scientific">Actinokineospora iranica</name>
    <dbReference type="NCBI Taxonomy" id="1271860"/>
    <lineage>
        <taxon>Bacteria</taxon>
        <taxon>Bacillati</taxon>
        <taxon>Actinomycetota</taxon>
        <taxon>Actinomycetes</taxon>
        <taxon>Pseudonocardiales</taxon>
        <taxon>Pseudonocardiaceae</taxon>
        <taxon>Actinokineospora</taxon>
    </lineage>
</organism>
<keyword evidence="2" id="KW-1185">Reference proteome</keyword>
<dbReference type="Proteomes" id="UP000199501">
    <property type="component" value="Unassembled WGS sequence"/>
</dbReference>
<dbReference type="EMBL" id="FMZZ01000011">
    <property type="protein sequence ID" value="SDD44271.1"/>
    <property type="molecule type" value="Genomic_DNA"/>
</dbReference>
<evidence type="ECO:0000313" key="1">
    <source>
        <dbReference type="EMBL" id="SDD44271.1"/>
    </source>
</evidence>
<accession>A0A1G6USL1</accession>
<reference evidence="2" key="1">
    <citation type="submission" date="2016-10" db="EMBL/GenBank/DDBJ databases">
        <authorList>
            <person name="Varghese N."/>
            <person name="Submissions S."/>
        </authorList>
    </citation>
    <scope>NUCLEOTIDE SEQUENCE [LARGE SCALE GENOMIC DNA]</scope>
    <source>
        <strain evidence="2">IBRC-M 10403</strain>
    </source>
</reference>
<dbReference type="AlphaFoldDB" id="A0A1G6USL1"/>